<dbReference type="RefSeq" id="WP_275306533.1">
    <property type="nucleotide sequence ID" value="NZ_CP095749.1"/>
</dbReference>
<accession>A0ABY8A1Y0</accession>
<feature type="transmembrane region" description="Helical" evidence="1">
    <location>
        <begin position="42"/>
        <end position="61"/>
    </location>
</feature>
<evidence type="ECO:0000313" key="2">
    <source>
        <dbReference type="EMBL" id="WEB38776.1"/>
    </source>
</evidence>
<keyword evidence="1" id="KW-0812">Transmembrane</keyword>
<protein>
    <submittedName>
        <fullName evidence="2">Uncharacterized protein</fullName>
    </submittedName>
</protein>
<proteinExistence type="predicted"/>
<name>A0ABY8A1Y0_9ACTN</name>
<feature type="transmembrane region" description="Helical" evidence="1">
    <location>
        <begin position="6"/>
        <end position="21"/>
    </location>
</feature>
<organism evidence="2 3">
    <name type="scientific">Streptomyces yunnanensis</name>
    <dbReference type="NCBI Taxonomy" id="156453"/>
    <lineage>
        <taxon>Bacteria</taxon>
        <taxon>Bacillati</taxon>
        <taxon>Actinomycetota</taxon>
        <taxon>Actinomycetes</taxon>
        <taxon>Kitasatosporales</taxon>
        <taxon>Streptomycetaceae</taxon>
        <taxon>Streptomyces</taxon>
    </lineage>
</organism>
<keyword evidence="3" id="KW-1185">Reference proteome</keyword>
<keyword evidence="1" id="KW-1133">Transmembrane helix</keyword>
<evidence type="ECO:0000256" key="1">
    <source>
        <dbReference type="SAM" id="Phobius"/>
    </source>
</evidence>
<dbReference type="EMBL" id="CP095749">
    <property type="protein sequence ID" value="WEB38776.1"/>
    <property type="molecule type" value="Genomic_DNA"/>
</dbReference>
<gene>
    <name evidence="2" type="ORF">MOV08_05295</name>
</gene>
<reference evidence="2 3" key="1">
    <citation type="submission" date="2022-03" db="EMBL/GenBank/DDBJ databases">
        <title>Streptomyces yunnanensis P86,complete genome.</title>
        <authorList>
            <person name="Chen S."/>
            <person name="Zhang Q."/>
        </authorList>
    </citation>
    <scope>NUCLEOTIDE SEQUENCE [LARGE SCALE GENOMIC DNA]</scope>
    <source>
        <strain evidence="2 3">P86</strain>
    </source>
</reference>
<feature type="transmembrane region" description="Helical" evidence="1">
    <location>
        <begin position="67"/>
        <end position="87"/>
    </location>
</feature>
<keyword evidence="1" id="KW-0472">Membrane</keyword>
<sequence>MTAVALYGLMAAFCLGLVMQHRKHQEKPLLARLGRPTDEDVFCLWLAVYLALRAVARGLWALPALDVPLTIAANLVLALVLVARLRFEPKPVK</sequence>
<dbReference type="Proteomes" id="UP001218629">
    <property type="component" value="Chromosome"/>
</dbReference>
<evidence type="ECO:0000313" key="3">
    <source>
        <dbReference type="Proteomes" id="UP001218629"/>
    </source>
</evidence>